<name>A0A699QFZ1_TANCI</name>
<protein>
    <submittedName>
        <fullName evidence="2">Uncharacterized protein</fullName>
    </submittedName>
</protein>
<dbReference type="AlphaFoldDB" id="A0A699QFZ1"/>
<reference evidence="2" key="1">
    <citation type="journal article" date="2019" name="Sci. Rep.">
        <title>Draft genome of Tanacetum cinerariifolium, the natural source of mosquito coil.</title>
        <authorList>
            <person name="Yamashiro T."/>
            <person name="Shiraishi A."/>
            <person name="Satake H."/>
            <person name="Nakayama K."/>
        </authorList>
    </citation>
    <scope>NUCLEOTIDE SEQUENCE</scope>
</reference>
<evidence type="ECO:0000313" key="2">
    <source>
        <dbReference type="EMBL" id="GFC63599.1"/>
    </source>
</evidence>
<dbReference type="EMBL" id="BKCJ010998683">
    <property type="protein sequence ID" value="GFC63599.1"/>
    <property type="molecule type" value="Genomic_DNA"/>
</dbReference>
<evidence type="ECO:0000256" key="1">
    <source>
        <dbReference type="SAM" id="MobiDB-lite"/>
    </source>
</evidence>
<accession>A0A699QFZ1</accession>
<sequence>MYGKKATDSSEIKTNDDSISHSYDSVLFDFSDRSSKPSTNDFQTCDSSVECLRPNHSDHDFNDSISRVSAPASESRDTTVIDCDRQEDFPSVCTSSIETDVKSSKTLCNKFGSFNKESHFRKHKSIASKSCCVCGSYLHLIKYCDLHEQRFAKRNAEGKGILGRRPTGKPFNLNRPKPVSAG</sequence>
<gene>
    <name evidence="2" type="ORF">Tci_835569</name>
</gene>
<feature type="region of interest" description="Disordered" evidence="1">
    <location>
        <begin position="160"/>
        <end position="182"/>
    </location>
</feature>
<proteinExistence type="predicted"/>
<organism evidence="2">
    <name type="scientific">Tanacetum cinerariifolium</name>
    <name type="common">Dalmatian daisy</name>
    <name type="synonym">Chrysanthemum cinerariifolium</name>
    <dbReference type="NCBI Taxonomy" id="118510"/>
    <lineage>
        <taxon>Eukaryota</taxon>
        <taxon>Viridiplantae</taxon>
        <taxon>Streptophyta</taxon>
        <taxon>Embryophyta</taxon>
        <taxon>Tracheophyta</taxon>
        <taxon>Spermatophyta</taxon>
        <taxon>Magnoliopsida</taxon>
        <taxon>eudicotyledons</taxon>
        <taxon>Gunneridae</taxon>
        <taxon>Pentapetalae</taxon>
        <taxon>asterids</taxon>
        <taxon>campanulids</taxon>
        <taxon>Asterales</taxon>
        <taxon>Asteraceae</taxon>
        <taxon>Asteroideae</taxon>
        <taxon>Anthemideae</taxon>
        <taxon>Anthemidinae</taxon>
        <taxon>Tanacetum</taxon>
    </lineage>
</organism>
<comment type="caution">
    <text evidence="2">The sequence shown here is derived from an EMBL/GenBank/DDBJ whole genome shotgun (WGS) entry which is preliminary data.</text>
</comment>